<organism evidence="2 3">
    <name type="scientific">Paraburkholderia tagetis</name>
    <dbReference type="NCBI Taxonomy" id="2913261"/>
    <lineage>
        <taxon>Bacteria</taxon>
        <taxon>Pseudomonadati</taxon>
        <taxon>Pseudomonadota</taxon>
        <taxon>Betaproteobacteria</taxon>
        <taxon>Burkholderiales</taxon>
        <taxon>Burkholderiaceae</taxon>
        <taxon>Paraburkholderia</taxon>
    </lineage>
</organism>
<feature type="region of interest" description="Disordered" evidence="1">
    <location>
        <begin position="1"/>
        <end position="27"/>
    </location>
</feature>
<sequence>MPDFGMERKTTACKDMMKSQSDKVEGERLSDSLDMVLGGIGKPLECEQSCHAMATHFNGKPAVERWFASLNSALSARIDGWQKFGGSHSG</sequence>
<comment type="caution">
    <text evidence="2">The sequence shown here is derived from an EMBL/GenBank/DDBJ whole genome shotgun (WGS) entry which is preliminary data.</text>
</comment>
<dbReference type="EMBL" id="JAKLJA010000022">
    <property type="protein sequence ID" value="MCG5076247.1"/>
    <property type="molecule type" value="Genomic_DNA"/>
</dbReference>
<evidence type="ECO:0000256" key="1">
    <source>
        <dbReference type="SAM" id="MobiDB-lite"/>
    </source>
</evidence>
<gene>
    <name evidence="2" type="ORF">L5014_23205</name>
</gene>
<dbReference type="Proteomes" id="UP001139308">
    <property type="component" value="Unassembled WGS sequence"/>
</dbReference>
<evidence type="ECO:0000313" key="2">
    <source>
        <dbReference type="EMBL" id="MCG5076247.1"/>
    </source>
</evidence>
<accession>A0A9X1RUS6</accession>
<keyword evidence="3" id="KW-1185">Reference proteome</keyword>
<protein>
    <submittedName>
        <fullName evidence="2">Uncharacterized protein</fullName>
    </submittedName>
</protein>
<dbReference type="RefSeq" id="WP_238466083.1">
    <property type="nucleotide sequence ID" value="NZ_JAKLJA010000022.1"/>
</dbReference>
<proteinExistence type="predicted"/>
<evidence type="ECO:0000313" key="3">
    <source>
        <dbReference type="Proteomes" id="UP001139308"/>
    </source>
</evidence>
<name>A0A9X1RUS6_9BURK</name>
<dbReference type="AlphaFoldDB" id="A0A9X1RUS6"/>
<reference evidence="2" key="1">
    <citation type="submission" date="2022-01" db="EMBL/GenBank/DDBJ databases">
        <title>Genome sequence and assembly of Parabukholderia sp. RG36.</title>
        <authorList>
            <person name="Chhetri G."/>
        </authorList>
    </citation>
    <scope>NUCLEOTIDE SEQUENCE</scope>
    <source>
        <strain evidence="2">RG36</strain>
    </source>
</reference>